<dbReference type="EMBL" id="JQDR03005640">
    <property type="protein sequence ID" value="KAA0201308.1"/>
    <property type="molecule type" value="Genomic_DNA"/>
</dbReference>
<reference evidence="2" key="1">
    <citation type="submission" date="2014-08" db="EMBL/GenBank/DDBJ databases">
        <authorList>
            <person name="Murali S."/>
            <person name="Richards S."/>
            <person name="Bandaranaike D."/>
            <person name="Bellair M."/>
            <person name="Blankenburg K."/>
            <person name="Chao H."/>
            <person name="Dinh H."/>
            <person name="Doddapaneni H."/>
            <person name="Dugan-Rocha S."/>
            <person name="Elkadiri S."/>
            <person name="Gnanaolivu R."/>
            <person name="Hughes D."/>
            <person name="Lee S."/>
            <person name="Li M."/>
            <person name="Ming W."/>
            <person name="Munidasa M."/>
            <person name="Muniz J."/>
            <person name="Nguyen L."/>
            <person name="Osuji N."/>
            <person name="Pu L.-L."/>
            <person name="Puazo M."/>
            <person name="Skinner E."/>
            <person name="Qu C."/>
            <person name="Quiroz J."/>
            <person name="Raj R."/>
            <person name="Weissenberger G."/>
            <person name="Xin Y."/>
            <person name="Zou X."/>
            <person name="Han Y."/>
            <person name="Worley K."/>
            <person name="Muzny D."/>
            <person name="Gibbs R."/>
        </authorList>
    </citation>
    <scope>NUCLEOTIDE SEQUENCE</scope>
    <source>
        <strain evidence="2">HAZT.00-mixed</strain>
        <tissue evidence="2">Whole organism</tissue>
    </source>
</reference>
<reference evidence="2" key="2">
    <citation type="journal article" date="2018" name="Environ. Sci. Technol.">
        <title>The Toxicogenome of Hyalella azteca: A Model for Sediment Ecotoxicology and Evolutionary Toxicology.</title>
        <authorList>
            <person name="Poynton H.C."/>
            <person name="Hasenbein S."/>
            <person name="Benoit J.B."/>
            <person name="Sepulveda M.S."/>
            <person name="Poelchau M.F."/>
            <person name="Hughes D.S.T."/>
            <person name="Murali S.C."/>
            <person name="Chen S."/>
            <person name="Glastad K.M."/>
            <person name="Goodisman M.A.D."/>
            <person name="Werren J.H."/>
            <person name="Vineis J.H."/>
            <person name="Bowen J.L."/>
            <person name="Friedrich M."/>
            <person name="Jones J."/>
            <person name="Robertson H.M."/>
            <person name="Feyereisen R."/>
            <person name="Mechler-Hickson A."/>
            <person name="Mathers N."/>
            <person name="Lee C.E."/>
            <person name="Colbourne J.K."/>
            <person name="Biales A."/>
            <person name="Johnston J.S."/>
            <person name="Wellborn G.A."/>
            <person name="Rosendale A.J."/>
            <person name="Cridge A.G."/>
            <person name="Munoz-Torres M.C."/>
            <person name="Bain P.A."/>
            <person name="Manny A.R."/>
            <person name="Major K.M."/>
            <person name="Lambert F.N."/>
            <person name="Vulpe C.D."/>
            <person name="Tuck P."/>
            <person name="Blalock B.J."/>
            <person name="Lin Y.Y."/>
            <person name="Smith M.E."/>
            <person name="Ochoa-Acuna H."/>
            <person name="Chen M.M."/>
            <person name="Childers C.P."/>
            <person name="Qu J."/>
            <person name="Dugan S."/>
            <person name="Lee S.L."/>
            <person name="Chao H."/>
            <person name="Dinh H."/>
            <person name="Han Y."/>
            <person name="Doddapaneni H."/>
            <person name="Worley K.C."/>
            <person name="Muzny D.M."/>
            <person name="Gibbs R.A."/>
            <person name="Richards S."/>
        </authorList>
    </citation>
    <scope>NUCLEOTIDE SEQUENCE</scope>
    <source>
        <strain evidence="2">HAZT.00-mixed</strain>
        <tissue evidence="2">Whole organism</tissue>
    </source>
</reference>
<dbReference type="PANTHER" id="PTHR23146:SF0">
    <property type="entry name" value="RNA POLYMERASE-ASSOCIATED PROTEIN LEO1"/>
    <property type="match status" value="1"/>
</dbReference>
<name>A0A6A0H6D5_HYAAZ</name>
<dbReference type="Proteomes" id="UP000711488">
    <property type="component" value="Unassembled WGS sequence"/>
</dbReference>
<dbReference type="GO" id="GO:0006368">
    <property type="term" value="P:transcription elongation by RNA polymerase II"/>
    <property type="evidence" value="ECO:0007669"/>
    <property type="project" value="InterPro"/>
</dbReference>
<protein>
    <recommendedName>
        <fullName evidence="3">RNA polymerase-associated protein LEO1</fullName>
    </recommendedName>
</protein>
<feature type="compositionally biased region" description="Basic and acidic residues" evidence="1">
    <location>
        <begin position="92"/>
        <end position="105"/>
    </location>
</feature>
<sequence>MNLFLSDASSGADSPSITSGKRKSHDLSDEDSDPTTAKKIRSQADQEVIAEDLFGDADDISDADDAQSEEESVSSKAPAPRRGVMLSDDEDDVRRGSDLERDVRSRSRSPKPSDSQDQAEGGAAEEEEETVVPETKIEAEIPKINTDLGRQIHFVKLPNFLSVERRPFDHETYEDEIDEEETLDEEGRARLKLKVENTIRWRLNFDSEGNAIRESNAKLVRWSDGSLSLHLGSEIFDVYKQPLQGDHNHLFIRQGTGLQGQAVFRTKLSFRPHSTDSFTHRKILSSLAERSLKTSAVKVLSQVIKDPDTKRNELYKRDEDRLRATMRRASKQKRVKERAPAKGLTKGYLEEEEEEEEEGTFSISAIKKQQKKKAKGVLNN</sequence>
<dbReference type="Pfam" id="PF04004">
    <property type="entry name" value="Leo1"/>
    <property type="match status" value="1"/>
</dbReference>
<feature type="compositionally biased region" description="Polar residues" evidence="1">
    <location>
        <begin position="7"/>
        <end position="19"/>
    </location>
</feature>
<gene>
    <name evidence="2" type="ORF">HAZT_HAZT002596</name>
</gene>
<evidence type="ECO:0000313" key="2">
    <source>
        <dbReference type="EMBL" id="KAA0201308.1"/>
    </source>
</evidence>
<dbReference type="InterPro" id="IPR007149">
    <property type="entry name" value="Leo1"/>
</dbReference>
<feature type="compositionally biased region" description="Low complexity" evidence="1">
    <location>
        <begin position="110"/>
        <end position="122"/>
    </location>
</feature>
<dbReference type="GO" id="GO:0016593">
    <property type="term" value="C:Cdc73/Paf1 complex"/>
    <property type="evidence" value="ECO:0007669"/>
    <property type="project" value="InterPro"/>
</dbReference>
<dbReference type="GO" id="GO:0032968">
    <property type="term" value="P:positive regulation of transcription elongation by RNA polymerase II"/>
    <property type="evidence" value="ECO:0007669"/>
    <property type="project" value="TreeGrafter"/>
</dbReference>
<dbReference type="PANTHER" id="PTHR23146">
    <property type="entry name" value="LEO1 PROTEIN"/>
    <property type="match status" value="1"/>
</dbReference>
<feature type="region of interest" description="Disordered" evidence="1">
    <location>
        <begin position="1"/>
        <end position="138"/>
    </location>
</feature>
<feature type="compositionally biased region" description="Acidic residues" evidence="1">
    <location>
        <begin position="48"/>
        <end position="72"/>
    </location>
</feature>
<dbReference type="OrthoDB" id="20844at2759"/>
<comment type="caution">
    <text evidence="2">The sequence shown here is derived from an EMBL/GenBank/DDBJ whole genome shotgun (WGS) entry which is preliminary data.</text>
</comment>
<accession>A0A6A0H6D5</accession>
<dbReference type="GO" id="GO:1990269">
    <property type="term" value="F:RNA polymerase II C-terminal domain phosphoserine binding"/>
    <property type="evidence" value="ECO:0007669"/>
    <property type="project" value="TreeGrafter"/>
</dbReference>
<feature type="compositionally biased region" description="Acidic residues" evidence="1">
    <location>
        <begin position="350"/>
        <end position="359"/>
    </location>
</feature>
<evidence type="ECO:0000256" key="1">
    <source>
        <dbReference type="SAM" id="MobiDB-lite"/>
    </source>
</evidence>
<reference evidence="2" key="3">
    <citation type="submission" date="2019-06" db="EMBL/GenBank/DDBJ databases">
        <authorList>
            <person name="Poynton C."/>
            <person name="Hasenbein S."/>
            <person name="Benoit J.B."/>
            <person name="Sepulveda M.S."/>
            <person name="Poelchau M.F."/>
            <person name="Murali S.C."/>
            <person name="Chen S."/>
            <person name="Glastad K.M."/>
            <person name="Werren J.H."/>
            <person name="Vineis J.H."/>
            <person name="Bowen J.L."/>
            <person name="Friedrich M."/>
            <person name="Jones J."/>
            <person name="Robertson H.M."/>
            <person name="Feyereisen R."/>
            <person name="Mechler-Hickson A."/>
            <person name="Mathers N."/>
            <person name="Lee C.E."/>
            <person name="Colbourne J.K."/>
            <person name="Biales A."/>
            <person name="Johnston J.S."/>
            <person name="Wellborn G.A."/>
            <person name="Rosendale A.J."/>
            <person name="Cridge A.G."/>
            <person name="Munoz-Torres M.C."/>
            <person name="Bain P.A."/>
            <person name="Manny A.R."/>
            <person name="Major K.M."/>
            <person name="Lambert F.N."/>
            <person name="Vulpe C.D."/>
            <person name="Tuck P."/>
            <person name="Blalock B.J."/>
            <person name="Lin Y.-Y."/>
            <person name="Smith M.E."/>
            <person name="Ochoa-Acuna H."/>
            <person name="Chen M.-J.M."/>
            <person name="Childers C.P."/>
            <person name="Qu J."/>
            <person name="Dugan S."/>
            <person name="Lee S.L."/>
            <person name="Chao H."/>
            <person name="Dinh H."/>
            <person name="Han Y."/>
            <person name="Doddapaneni H."/>
            <person name="Worley K.C."/>
            <person name="Muzny D.M."/>
            <person name="Gibbs R.A."/>
            <person name="Richards S."/>
        </authorList>
    </citation>
    <scope>NUCLEOTIDE SEQUENCE</scope>
    <source>
        <strain evidence="2">HAZT.00-mixed</strain>
        <tissue evidence="2">Whole organism</tissue>
    </source>
</reference>
<dbReference type="AlphaFoldDB" id="A0A6A0H6D5"/>
<evidence type="ECO:0008006" key="3">
    <source>
        <dbReference type="Google" id="ProtNLM"/>
    </source>
</evidence>
<feature type="region of interest" description="Disordered" evidence="1">
    <location>
        <begin position="324"/>
        <end position="362"/>
    </location>
</feature>
<organism evidence="2">
    <name type="scientific">Hyalella azteca</name>
    <name type="common">Amphipod</name>
    <dbReference type="NCBI Taxonomy" id="294128"/>
    <lineage>
        <taxon>Eukaryota</taxon>
        <taxon>Metazoa</taxon>
        <taxon>Ecdysozoa</taxon>
        <taxon>Arthropoda</taxon>
        <taxon>Crustacea</taxon>
        <taxon>Multicrustacea</taxon>
        <taxon>Malacostraca</taxon>
        <taxon>Eumalacostraca</taxon>
        <taxon>Peracarida</taxon>
        <taxon>Amphipoda</taxon>
        <taxon>Senticaudata</taxon>
        <taxon>Talitrida</taxon>
        <taxon>Talitroidea</taxon>
        <taxon>Hyalellidae</taxon>
        <taxon>Hyalella</taxon>
    </lineage>
</organism>
<proteinExistence type="predicted"/>
<feature type="compositionally biased region" description="Basic residues" evidence="1">
    <location>
        <begin position="324"/>
        <end position="336"/>
    </location>
</feature>